<keyword evidence="2" id="KW-1003">Cell membrane</keyword>
<name>A0ABN9B780_9NEOB</name>
<gene>
    <name evidence="12" type="ORF">SPARVUS_LOCUS2271402</name>
</gene>
<evidence type="ECO:0000313" key="13">
    <source>
        <dbReference type="Proteomes" id="UP001162483"/>
    </source>
</evidence>
<evidence type="ECO:0000256" key="3">
    <source>
        <dbReference type="ARBA" id="ARBA00022692"/>
    </source>
</evidence>
<dbReference type="EMBL" id="CATNWA010002633">
    <property type="protein sequence ID" value="CAI9543393.1"/>
    <property type="molecule type" value="Genomic_DNA"/>
</dbReference>
<evidence type="ECO:0000256" key="10">
    <source>
        <dbReference type="ARBA" id="ARBA00023319"/>
    </source>
</evidence>
<keyword evidence="6" id="KW-0472">Membrane</keyword>
<dbReference type="InterPro" id="IPR051713">
    <property type="entry name" value="T-cell_Activation_Regulation"/>
</dbReference>
<dbReference type="InterPro" id="IPR013783">
    <property type="entry name" value="Ig-like_fold"/>
</dbReference>
<organism evidence="12 13">
    <name type="scientific">Staurois parvus</name>
    <dbReference type="NCBI Taxonomy" id="386267"/>
    <lineage>
        <taxon>Eukaryota</taxon>
        <taxon>Metazoa</taxon>
        <taxon>Chordata</taxon>
        <taxon>Craniata</taxon>
        <taxon>Vertebrata</taxon>
        <taxon>Euteleostomi</taxon>
        <taxon>Amphibia</taxon>
        <taxon>Batrachia</taxon>
        <taxon>Anura</taxon>
        <taxon>Neobatrachia</taxon>
        <taxon>Ranoidea</taxon>
        <taxon>Ranidae</taxon>
        <taxon>Staurois</taxon>
    </lineage>
</organism>
<evidence type="ECO:0000259" key="11">
    <source>
        <dbReference type="PROSITE" id="PS50835"/>
    </source>
</evidence>
<evidence type="ECO:0000256" key="7">
    <source>
        <dbReference type="ARBA" id="ARBA00023157"/>
    </source>
</evidence>
<evidence type="ECO:0000256" key="6">
    <source>
        <dbReference type="ARBA" id="ARBA00023136"/>
    </source>
</evidence>
<reference evidence="12" key="1">
    <citation type="submission" date="2023-05" db="EMBL/GenBank/DDBJ databases">
        <authorList>
            <person name="Stuckert A."/>
        </authorList>
    </citation>
    <scope>NUCLEOTIDE SEQUENCE</scope>
</reference>
<dbReference type="SUPFAM" id="SSF48726">
    <property type="entry name" value="Immunoglobulin"/>
    <property type="match status" value="2"/>
</dbReference>
<keyword evidence="10" id="KW-0393">Immunoglobulin domain</keyword>
<dbReference type="PANTHER" id="PTHR25466:SF14">
    <property type="entry name" value="BUTYROPHILIN SUBFAMILY 2 MEMBER A2-LIKE-RELATED"/>
    <property type="match status" value="1"/>
</dbReference>
<comment type="subcellular location">
    <subcellularLocation>
        <location evidence="1">Cell membrane</location>
        <topology evidence="1">Single-pass type I membrane protein</topology>
    </subcellularLocation>
</comment>
<comment type="caution">
    <text evidence="12">The sequence shown here is derived from an EMBL/GenBank/DDBJ whole genome shotgun (WGS) entry which is preliminary data.</text>
</comment>
<keyword evidence="5" id="KW-1133">Transmembrane helix</keyword>
<evidence type="ECO:0000256" key="5">
    <source>
        <dbReference type="ARBA" id="ARBA00022989"/>
    </source>
</evidence>
<sequence length="158" mass="17566">MRNKDLQQGNASLFIPNIQITDEGDYRCFVIFTPDSGSATSTLQVSVKPQTALSHDQHIEVGITGSVRCEVSNFYPEAVKIRWVKSSKSNSRNSPLGQGRLFHSTLGNSDGTFNVTSVLIVRCLLMLNPEMYYSVLSATDPWRRKLLSALPCQDGIQR</sequence>
<evidence type="ECO:0000256" key="8">
    <source>
        <dbReference type="ARBA" id="ARBA00023170"/>
    </source>
</evidence>
<keyword evidence="4" id="KW-0732">Signal</keyword>
<proteinExistence type="predicted"/>
<accession>A0ABN9B780</accession>
<dbReference type="InterPro" id="IPR003597">
    <property type="entry name" value="Ig_C1-set"/>
</dbReference>
<evidence type="ECO:0000256" key="4">
    <source>
        <dbReference type="ARBA" id="ARBA00022729"/>
    </source>
</evidence>
<feature type="domain" description="Ig-like" evidence="11">
    <location>
        <begin position="49"/>
        <end position="123"/>
    </location>
</feature>
<evidence type="ECO:0000313" key="12">
    <source>
        <dbReference type="EMBL" id="CAI9543393.1"/>
    </source>
</evidence>
<dbReference type="InterPro" id="IPR036179">
    <property type="entry name" value="Ig-like_dom_sf"/>
</dbReference>
<keyword evidence="9" id="KW-0325">Glycoprotein</keyword>
<dbReference type="Gene3D" id="2.60.40.10">
    <property type="entry name" value="Immunoglobulins"/>
    <property type="match status" value="2"/>
</dbReference>
<keyword evidence="7" id="KW-1015">Disulfide bond</keyword>
<evidence type="ECO:0000256" key="1">
    <source>
        <dbReference type="ARBA" id="ARBA00004251"/>
    </source>
</evidence>
<dbReference type="Pfam" id="PF07654">
    <property type="entry name" value="C1-set"/>
    <property type="match status" value="1"/>
</dbReference>
<protein>
    <recommendedName>
        <fullName evidence="11">Ig-like domain-containing protein</fullName>
    </recommendedName>
</protein>
<dbReference type="PANTHER" id="PTHR25466">
    <property type="entry name" value="T-LYMPHOCYTE ACTIVATION ANTIGEN"/>
    <property type="match status" value="1"/>
</dbReference>
<evidence type="ECO:0000256" key="2">
    <source>
        <dbReference type="ARBA" id="ARBA00022475"/>
    </source>
</evidence>
<keyword evidence="8" id="KW-0675">Receptor</keyword>
<keyword evidence="3" id="KW-0812">Transmembrane</keyword>
<evidence type="ECO:0000256" key="9">
    <source>
        <dbReference type="ARBA" id="ARBA00023180"/>
    </source>
</evidence>
<dbReference type="InterPro" id="IPR007110">
    <property type="entry name" value="Ig-like_dom"/>
</dbReference>
<keyword evidence="13" id="KW-1185">Reference proteome</keyword>
<dbReference type="Proteomes" id="UP001162483">
    <property type="component" value="Unassembled WGS sequence"/>
</dbReference>
<dbReference type="PROSITE" id="PS50835">
    <property type="entry name" value="IG_LIKE"/>
    <property type="match status" value="1"/>
</dbReference>